<dbReference type="InterPro" id="IPR006652">
    <property type="entry name" value="Kelch_1"/>
</dbReference>
<dbReference type="InterPro" id="IPR015943">
    <property type="entry name" value="WD40/YVTN_repeat-like_dom_sf"/>
</dbReference>
<evidence type="ECO:0000313" key="8">
    <source>
        <dbReference type="Proteomes" id="UP001188597"/>
    </source>
</evidence>
<dbReference type="AlphaFoldDB" id="A0AA88UYV9"/>
<dbReference type="SMART" id="SM00612">
    <property type="entry name" value="Kelch"/>
    <property type="match status" value="2"/>
</dbReference>
<comment type="subcellular location">
    <subcellularLocation>
        <location evidence="1">Nucleus</location>
    </subcellularLocation>
</comment>
<evidence type="ECO:0000256" key="2">
    <source>
        <dbReference type="ARBA" id="ARBA00022574"/>
    </source>
</evidence>
<dbReference type="Gene3D" id="2.120.10.80">
    <property type="entry name" value="Kelch-type beta propeller"/>
    <property type="match status" value="1"/>
</dbReference>
<keyword evidence="4" id="KW-0677">Repeat</keyword>
<evidence type="ECO:0000256" key="5">
    <source>
        <dbReference type="ARBA" id="ARBA00023242"/>
    </source>
</evidence>
<dbReference type="EMBL" id="JAVXUP010003678">
    <property type="protein sequence ID" value="KAK2998369.1"/>
    <property type="molecule type" value="Genomic_DNA"/>
</dbReference>
<keyword evidence="3" id="KW-0819">tRNA processing</keyword>
<dbReference type="SMART" id="SM00320">
    <property type="entry name" value="WD40"/>
    <property type="match status" value="3"/>
</dbReference>
<dbReference type="PANTHER" id="PTHR16288:SF0">
    <property type="entry name" value="TRNA (GUANINE-N(7)-)-METHYLTRANSFERASE NON-CATALYTIC SUBUNIT WDR4"/>
    <property type="match status" value="1"/>
</dbReference>
<dbReference type="Pfam" id="PF00400">
    <property type="entry name" value="WD40"/>
    <property type="match status" value="2"/>
</dbReference>
<dbReference type="InterPro" id="IPR028884">
    <property type="entry name" value="Trm82"/>
</dbReference>
<sequence>MSGLIEGLPDAVALRCLARVPLYLHPLLERVSRSWRAAIYSAELFKARQEVGLSEDFLCVCAFEPENKWQLYDPVRNLWSILPVLPSKVRNLAHFGVVSTAGKLFVLGGGSDAVDPSTGDQDGSFATNEVWSFDFLTGQWAQRASMIVPRAMFACCLTGGKIVVAGGFTSCRKSISQAEIYDPEKNVWDPIPDLHLTHNSACSGVVIGGKVHVLHKGLSTVQVLDSLTQCWTVHDYGWLQGPMAVVQGALYVMGHGSMYKQERGAWKVVVSLSEKFRKRIGFAMIGLGDDIYLIGGVIGPDRNWAIESLSDVDVLTLGKSFARTAALRVYFYCRKLIFKTMEDENEQGREAEVAPALISVHPAQHYVTVAVGSDLRVFNLQEGCSVSLVDESTEPLHKDSIRAIRFGANGKLFVSAGDDKLVKIWSTDSWRCLYSVSSEKRVSAVAISNGGRFVCFADKFGIVWVVELDGIHENQALVCKKAEPLLAHYCSIITSLVTAFPKKPLDGAHEIQSFCLAHTEFVSCLTFMCCQDYPLGLLVSGSGDSTVRLWDFTSGSLLHTCEVGTEAGIAQSNGRKEASNTIVTGLCTTPDGSLVAVAIQRQLSRNNAFGLQLFCQNPFCCQSLLWMVMGVSSSQSSGSASLARVKVISGFSQNAAESTEPEPIIVADKEIPGGEQLLLKLQGNLSVEEEVFSAAAEAVKTAMHNLLIKKQYSAERREFRKRGRNDRKDKR</sequence>
<dbReference type="PANTHER" id="PTHR16288">
    <property type="entry name" value="WD40 REPEAT PROTEIN 4"/>
    <property type="match status" value="1"/>
</dbReference>
<dbReference type="PROSITE" id="PS50082">
    <property type="entry name" value="WD_REPEATS_2"/>
    <property type="match status" value="2"/>
</dbReference>
<dbReference type="InterPro" id="IPR036322">
    <property type="entry name" value="WD40_repeat_dom_sf"/>
</dbReference>
<keyword evidence="2 6" id="KW-0853">WD repeat</keyword>
<dbReference type="Proteomes" id="UP001188597">
    <property type="component" value="Unassembled WGS sequence"/>
</dbReference>
<dbReference type="GO" id="GO:0005829">
    <property type="term" value="C:cytosol"/>
    <property type="evidence" value="ECO:0007669"/>
    <property type="project" value="TreeGrafter"/>
</dbReference>
<name>A0AA88UYV9_9ASTE</name>
<dbReference type="GO" id="GO:0036265">
    <property type="term" value="P:RNA (guanine-N7)-methylation"/>
    <property type="evidence" value="ECO:0007669"/>
    <property type="project" value="InterPro"/>
</dbReference>
<feature type="repeat" description="WD" evidence="6">
    <location>
        <begin position="394"/>
        <end position="435"/>
    </location>
</feature>
<dbReference type="InterPro" id="IPR019775">
    <property type="entry name" value="WD40_repeat_CS"/>
</dbReference>
<evidence type="ECO:0000256" key="6">
    <source>
        <dbReference type="PROSITE-ProRule" id="PRU00221"/>
    </source>
</evidence>
<feature type="repeat" description="WD" evidence="6">
    <location>
        <begin position="537"/>
        <end position="560"/>
    </location>
</feature>
<dbReference type="CDD" id="cd22152">
    <property type="entry name" value="F-box_AtAFR-like"/>
    <property type="match status" value="1"/>
</dbReference>
<evidence type="ECO:0000256" key="4">
    <source>
        <dbReference type="ARBA" id="ARBA00022737"/>
    </source>
</evidence>
<dbReference type="GO" id="GO:0006400">
    <property type="term" value="P:tRNA modification"/>
    <property type="evidence" value="ECO:0007669"/>
    <property type="project" value="TreeGrafter"/>
</dbReference>
<dbReference type="Gene3D" id="2.130.10.10">
    <property type="entry name" value="YVTN repeat-like/Quinoprotein amine dehydrogenase"/>
    <property type="match status" value="2"/>
</dbReference>
<dbReference type="Pfam" id="PF01344">
    <property type="entry name" value="Kelch_1"/>
    <property type="match status" value="2"/>
</dbReference>
<evidence type="ECO:0000256" key="3">
    <source>
        <dbReference type="ARBA" id="ARBA00022694"/>
    </source>
</evidence>
<dbReference type="SUPFAM" id="SSF50978">
    <property type="entry name" value="WD40 repeat-like"/>
    <property type="match status" value="1"/>
</dbReference>
<keyword evidence="5" id="KW-0539">Nucleus</keyword>
<dbReference type="GO" id="GO:0005634">
    <property type="term" value="C:nucleus"/>
    <property type="evidence" value="ECO:0007669"/>
    <property type="project" value="UniProtKB-SubCell"/>
</dbReference>
<dbReference type="InterPro" id="IPR015915">
    <property type="entry name" value="Kelch-typ_b-propeller"/>
</dbReference>
<proteinExistence type="predicted"/>
<reference evidence="7" key="1">
    <citation type="submission" date="2022-12" db="EMBL/GenBank/DDBJ databases">
        <title>Draft genome assemblies for two species of Escallonia (Escalloniales).</title>
        <authorList>
            <person name="Chanderbali A."/>
            <person name="Dervinis C."/>
            <person name="Anghel I."/>
            <person name="Soltis D."/>
            <person name="Soltis P."/>
            <person name="Zapata F."/>
        </authorList>
    </citation>
    <scope>NUCLEOTIDE SEQUENCE</scope>
    <source>
        <strain evidence="7">UCBG64.0493</strain>
        <tissue evidence="7">Leaf</tissue>
    </source>
</reference>
<dbReference type="InterPro" id="IPR001680">
    <property type="entry name" value="WD40_rpt"/>
</dbReference>
<keyword evidence="8" id="KW-1185">Reference proteome</keyword>
<evidence type="ECO:0000256" key="1">
    <source>
        <dbReference type="ARBA" id="ARBA00004123"/>
    </source>
</evidence>
<dbReference type="SUPFAM" id="SSF117281">
    <property type="entry name" value="Kelch motif"/>
    <property type="match status" value="1"/>
</dbReference>
<comment type="caution">
    <text evidence="7">The sequence shown here is derived from an EMBL/GenBank/DDBJ whole genome shotgun (WGS) entry which is preliminary data.</text>
</comment>
<dbReference type="PROSITE" id="PS00678">
    <property type="entry name" value="WD_REPEATS_1"/>
    <property type="match status" value="1"/>
</dbReference>
<dbReference type="GO" id="GO:0043527">
    <property type="term" value="C:tRNA methyltransferase complex"/>
    <property type="evidence" value="ECO:0007669"/>
    <property type="project" value="TreeGrafter"/>
</dbReference>
<accession>A0AA88UYV9</accession>
<protein>
    <submittedName>
        <fullName evidence="7">Uncharacterized protein</fullName>
    </submittedName>
</protein>
<gene>
    <name evidence="7" type="ORF">RJ639_023906</name>
</gene>
<dbReference type="PROSITE" id="PS50294">
    <property type="entry name" value="WD_REPEATS_REGION"/>
    <property type="match status" value="1"/>
</dbReference>
<organism evidence="7 8">
    <name type="scientific">Escallonia herrerae</name>
    <dbReference type="NCBI Taxonomy" id="1293975"/>
    <lineage>
        <taxon>Eukaryota</taxon>
        <taxon>Viridiplantae</taxon>
        <taxon>Streptophyta</taxon>
        <taxon>Embryophyta</taxon>
        <taxon>Tracheophyta</taxon>
        <taxon>Spermatophyta</taxon>
        <taxon>Magnoliopsida</taxon>
        <taxon>eudicotyledons</taxon>
        <taxon>Gunneridae</taxon>
        <taxon>Pentapetalae</taxon>
        <taxon>asterids</taxon>
        <taxon>campanulids</taxon>
        <taxon>Escalloniales</taxon>
        <taxon>Escalloniaceae</taxon>
        <taxon>Escallonia</taxon>
    </lineage>
</organism>
<evidence type="ECO:0000313" key="7">
    <source>
        <dbReference type="EMBL" id="KAK2998369.1"/>
    </source>
</evidence>